<dbReference type="PANTHER" id="PTHR43792">
    <property type="entry name" value="GNAT FAMILY, PUTATIVE (AFU_ORTHOLOGUE AFUA_3G00765)-RELATED-RELATED"/>
    <property type="match status" value="1"/>
</dbReference>
<evidence type="ECO:0000313" key="5">
    <source>
        <dbReference type="EMBL" id="TWI29448.1"/>
    </source>
</evidence>
<dbReference type="Pfam" id="PF13302">
    <property type="entry name" value="Acetyltransf_3"/>
    <property type="match status" value="2"/>
</dbReference>
<name>A0A562NBJ9_9RHOB</name>
<dbReference type="GO" id="GO:0016747">
    <property type="term" value="F:acyltransferase activity, transferring groups other than amino-acyl groups"/>
    <property type="evidence" value="ECO:0007669"/>
    <property type="project" value="InterPro"/>
</dbReference>
<comment type="caution">
    <text evidence="5">The sequence shown here is derived from an EMBL/GenBank/DDBJ whole genome shotgun (WGS) entry which is preliminary data.</text>
</comment>
<dbReference type="AlphaFoldDB" id="A0A562NBJ9"/>
<organism evidence="5 6">
    <name type="scientific">Paracoccus sulfuroxidans</name>
    <dbReference type="NCBI Taxonomy" id="384678"/>
    <lineage>
        <taxon>Bacteria</taxon>
        <taxon>Pseudomonadati</taxon>
        <taxon>Pseudomonadota</taxon>
        <taxon>Alphaproteobacteria</taxon>
        <taxon>Rhodobacterales</taxon>
        <taxon>Paracoccaceae</taxon>
        <taxon>Paracoccus</taxon>
    </lineage>
</organism>
<keyword evidence="1 5" id="KW-0808">Transferase</keyword>
<evidence type="ECO:0000256" key="2">
    <source>
        <dbReference type="ARBA" id="ARBA00023315"/>
    </source>
</evidence>
<accession>A0A562NBJ9</accession>
<evidence type="ECO:0000259" key="4">
    <source>
        <dbReference type="PROSITE" id="PS51186"/>
    </source>
</evidence>
<keyword evidence="2" id="KW-0012">Acyltransferase</keyword>
<evidence type="ECO:0000256" key="1">
    <source>
        <dbReference type="ARBA" id="ARBA00022679"/>
    </source>
</evidence>
<sequence>MRVALERTRPEDVASLVRALSHPDLKRWLNWPDNPEQIAKEVLNEASDSEYAIRVDGQFAGLIRCQPEFGFWVVPELQGRGIAQRAGILALSRHFATGHERAFATTRDGNGASLAVLTRLGFTPNGPIRLYSQAVGDEVPGQILALTRADFARAVPFRVQTPRTEILPFTADDLPILHGIATAPEAARMLLIFRPGMEQIAFNALMTPFAGRPPFRAAVRLGDRTIGSIGVGKGETPPIFYFLAADQAGKGIASEIVPAFCDELALRYGLQGLTAEVMADNPGSARVLEKAGFSKVEAITMLSKGREGPAPGWLYQRDY</sequence>
<proteinExistence type="inferred from homology"/>
<dbReference type="PANTHER" id="PTHR43792:SF8">
    <property type="entry name" value="[RIBOSOMAL PROTEIN US5]-ALANINE N-ACETYLTRANSFERASE"/>
    <property type="match status" value="1"/>
</dbReference>
<dbReference type="OrthoDB" id="9804153at2"/>
<feature type="domain" description="N-acetyltransferase" evidence="4">
    <location>
        <begin position="15"/>
        <end position="142"/>
    </location>
</feature>
<gene>
    <name evidence="5" type="ORF">IQ24_03658</name>
</gene>
<comment type="similarity">
    <text evidence="3">Belongs to the acetyltransferase family. RimJ subfamily.</text>
</comment>
<dbReference type="EMBL" id="VLKU01000014">
    <property type="protein sequence ID" value="TWI29448.1"/>
    <property type="molecule type" value="Genomic_DNA"/>
</dbReference>
<dbReference type="InterPro" id="IPR051531">
    <property type="entry name" value="N-acetyltransferase"/>
</dbReference>
<feature type="domain" description="N-acetyltransferase" evidence="4">
    <location>
        <begin position="164"/>
        <end position="319"/>
    </location>
</feature>
<protein>
    <submittedName>
        <fullName evidence="5">RimJ/RimL family protein N-acetyltransferase</fullName>
    </submittedName>
</protein>
<evidence type="ECO:0000313" key="6">
    <source>
        <dbReference type="Proteomes" id="UP000316225"/>
    </source>
</evidence>
<dbReference type="Proteomes" id="UP000316225">
    <property type="component" value="Unassembled WGS sequence"/>
</dbReference>
<dbReference type="RefSeq" id="WP_158637568.1">
    <property type="nucleotide sequence ID" value="NZ_VLKU01000014.1"/>
</dbReference>
<evidence type="ECO:0000256" key="3">
    <source>
        <dbReference type="ARBA" id="ARBA00038502"/>
    </source>
</evidence>
<keyword evidence="6" id="KW-1185">Reference proteome</keyword>
<dbReference type="InterPro" id="IPR000182">
    <property type="entry name" value="GNAT_dom"/>
</dbReference>
<dbReference type="InterPro" id="IPR016181">
    <property type="entry name" value="Acyl_CoA_acyltransferase"/>
</dbReference>
<reference evidence="5 6" key="1">
    <citation type="journal article" date="2015" name="Stand. Genomic Sci.">
        <title>Genomic Encyclopedia of Bacterial and Archaeal Type Strains, Phase III: the genomes of soil and plant-associated and newly described type strains.</title>
        <authorList>
            <person name="Whitman W.B."/>
            <person name="Woyke T."/>
            <person name="Klenk H.P."/>
            <person name="Zhou Y."/>
            <person name="Lilburn T.G."/>
            <person name="Beck B.J."/>
            <person name="De Vos P."/>
            <person name="Vandamme P."/>
            <person name="Eisen J.A."/>
            <person name="Garrity G."/>
            <person name="Hugenholtz P."/>
            <person name="Kyrpides N.C."/>
        </authorList>
    </citation>
    <scope>NUCLEOTIDE SEQUENCE [LARGE SCALE GENOMIC DNA]</scope>
    <source>
        <strain evidence="5 6">CGMCC 1.5364</strain>
    </source>
</reference>
<dbReference type="SUPFAM" id="SSF55729">
    <property type="entry name" value="Acyl-CoA N-acyltransferases (Nat)"/>
    <property type="match status" value="2"/>
</dbReference>
<dbReference type="Gene3D" id="3.40.630.30">
    <property type="match status" value="2"/>
</dbReference>
<dbReference type="PROSITE" id="PS51186">
    <property type="entry name" value="GNAT"/>
    <property type="match status" value="2"/>
</dbReference>